<protein>
    <submittedName>
        <fullName evidence="1">Guanidinopropionase</fullName>
        <ecNumber evidence="1">3.5.3.17</ecNumber>
    </submittedName>
</protein>
<sequence length="316" mass="34021">MFMSRVPSEKEIPRFCGWNTFMKLPAGSPGRLGDCIGVFGVPFDGGTSYRAGARFGPQAVREASATLYPYHRHHHIHLLESAAVVDGGDLSVIPTDIEQTLRSIHGQVVERVGPSGRSLFLGGDHSVTLGLLRGICELRGPLALVHFDAHSDLWDSFWGGRYNHATTFRRAVEEGLIDPNRSIQVGIRGSLETRQEAEFAKEFGIAEINAQQWLKTGPEKTAEAVRRRVGTGPVYLSFDIDVVDPAYAPGTGTPEVGGPSSAVAIETLRGLAGLNVAAMDVVEVSPPYDHADITALLAATVAWEGLFLLVQARSPA</sequence>
<dbReference type="EMBL" id="LR792684">
    <property type="protein sequence ID" value="CAB3392342.1"/>
    <property type="molecule type" value="Genomic_DNA"/>
</dbReference>
<name>A0ACA8Z9S2_9BACL</name>
<proteinExistence type="predicted"/>
<keyword evidence="2" id="KW-1185">Reference proteome</keyword>
<accession>A0ACA8Z9S2</accession>
<dbReference type="Proteomes" id="UP000501793">
    <property type="component" value="Chromosome"/>
</dbReference>
<dbReference type="EC" id="3.5.3.17" evidence="1"/>
<evidence type="ECO:0000313" key="2">
    <source>
        <dbReference type="Proteomes" id="UP000501793"/>
    </source>
</evidence>
<organism evidence="1 2">
    <name type="scientific">Kyrpidia spormannii</name>
    <dbReference type="NCBI Taxonomy" id="2055160"/>
    <lineage>
        <taxon>Bacteria</taxon>
        <taxon>Bacillati</taxon>
        <taxon>Bacillota</taxon>
        <taxon>Bacilli</taxon>
        <taxon>Bacillales</taxon>
        <taxon>Alicyclobacillaceae</taxon>
        <taxon>Kyrpidia</taxon>
    </lineage>
</organism>
<gene>
    <name evidence="1" type="primary">gpuA</name>
    <name evidence="1" type="ORF">FAVT5_1824</name>
</gene>
<keyword evidence="1" id="KW-0378">Hydrolase</keyword>
<reference evidence="1" key="1">
    <citation type="submission" date="2020-04" db="EMBL/GenBank/DDBJ databases">
        <authorList>
            <person name="Hogendoorn C."/>
        </authorList>
    </citation>
    <scope>NUCLEOTIDE SEQUENCE</scope>
    <source>
        <strain evidence="1">FAVT5</strain>
    </source>
</reference>
<evidence type="ECO:0000313" key="1">
    <source>
        <dbReference type="EMBL" id="CAB3392342.1"/>
    </source>
</evidence>